<dbReference type="PANTHER" id="PTHR43072:SF23">
    <property type="entry name" value="UPF0039 PROTEIN C11D3.02C"/>
    <property type="match status" value="1"/>
</dbReference>
<dbReference type="OrthoDB" id="9798006at2"/>
<comment type="catalytic activity">
    <reaction evidence="3">
        <text>L-methionine sulfoximine + acetyl-CoA = N-acetyl-L-methionine sulfoximine + CoA + H(+)</text>
        <dbReference type="Rhea" id="RHEA:47660"/>
        <dbReference type="ChEBI" id="CHEBI:15378"/>
        <dbReference type="ChEBI" id="CHEBI:57287"/>
        <dbReference type="ChEBI" id="CHEBI:57288"/>
        <dbReference type="ChEBI" id="CHEBI:87826"/>
        <dbReference type="ChEBI" id="CHEBI:87827"/>
    </reaction>
</comment>
<keyword evidence="7" id="KW-1185">Reference proteome</keyword>
<protein>
    <submittedName>
        <fullName evidence="6">Phosphinothricin acetyltransferase</fullName>
    </submittedName>
</protein>
<name>A0A1C0YTW0_9BACL</name>
<accession>A0A1C0YTW0</accession>
<evidence type="ECO:0000259" key="5">
    <source>
        <dbReference type="PROSITE" id="PS51186"/>
    </source>
</evidence>
<dbReference type="Proteomes" id="UP000093482">
    <property type="component" value="Unassembled WGS sequence"/>
</dbReference>
<organism evidence="6 7">
    <name type="scientific">Caryophanon latum</name>
    <dbReference type="NCBI Taxonomy" id="33977"/>
    <lineage>
        <taxon>Bacteria</taxon>
        <taxon>Bacillati</taxon>
        <taxon>Bacillota</taxon>
        <taxon>Bacilli</taxon>
        <taxon>Bacillales</taxon>
        <taxon>Caryophanaceae</taxon>
        <taxon>Caryophanon</taxon>
    </lineage>
</organism>
<dbReference type="SUPFAM" id="SSF55729">
    <property type="entry name" value="Acyl-CoA N-acyltransferases (Nat)"/>
    <property type="match status" value="1"/>
</dbReference>
<dbReference type="PANTHER" id="PTHR43072">
    <property type="entry name" value="N-ACETYLTRANSFERASE"/>
    <property type="match status" value="1"/>
</dbReference>
<comment type="caution">
    <text evidence="6">The sequence shown here is derived from an EMBL/GenBank/DDBJ whole genome shotgun (WGS) entry which is preliminary data.</text>
</comment>
<gene>
    <name evidence="6" type="ORF">A6K76_11020</name>
</gene>
<comment type="catalytic activity">
    <reaction evidence="4">
        <text>L-methionine sulfone + acetyl-CoA = N-acetyl-L-methionine sulfone + CoA + H(+)</text>
        <dbReference type="Rhea" id="RHEA:47656"/>
        <dbReference type="ChEBI" id="CHEBI:15378"/>
        <dbReference type="ChEBI" id="CHEBI:57287"/>
        <dbReference type="ChEBI" id="CHEBI:57288"/>
        <dbReference type="ChEBI" id="CHEBI:87824"/>
        <dbReference type="ChEBI" id="CHEBI:87825"/>
    </reaction>
</comment>
<keyword evidence="2" id="KW-0012">Acyltransferase</keyword>
<evidence type="ECO:0000256" key="2">
    <source>
        <dbReference type="ARBA" id="ARBA00023315"/>
    </source>
</evidence>
<dbReference type="Pfam" id="PF13420">
    <property type="entry name" value="Acetyltransf_4"/>
    <property type="match status" value="1"/>
</dbReference>
<dbReference type="InterPro" id="IPR016181">
    <property type="entry name" value="Acyl_CoA_acyltransferase"/>
</dbReference>
<dbReference type="PROSITE" id="PS51186">
    <property type="entry name" value="GNAT"/>
    <property type="match status" value="1"/>
</dbReference>
<evidence type="ECO:0000256" key="4">
    <source>
        <dbReference type="ARBA" id="ARBA00051334"/>
    </source>
</evidence>
<evidence type="ECO:0000256" key="1">
    <source>
        <dbReference type="ARBA" id="ARBA00022679"/>
    </source>
</evidence>
<feature type="domain" description="N-acetyltransferase" evidence="5">
    <location>
        <begin position="1"/>
        <end position="155"/>
    </location>
</feature>
<dbReference type="AlphaFoldDB" id="A0A1C0YTW0"/>
<dbReference type="FunFam" id="3.40.630.30:FF:000026">
    <property type="entry name" value="Phosphinothricin acetyltransferase"/>
    <property type="match status" value="1"/>
</dbReference>
<proteinExistence type="predicted"/>
<evidence type="ECO:0000256" key="3">
    <source>
        <dbReference type="ARBA" id="ARBA00050603"/>
    </source>
</evidence>
<dbReference type="RefSeq" id="WP_066464588.1">
    <property type="nucleotide sequence ID" value="NZ_MATO01000036.1"/>
</dbReference>
<dbReference type="GO" id="GO:0016747">
    <property type="term" value="F:acyltransferase activity, transferring groups other than amino-acyl groups"/>
    <property type="evidence" value="ECO:0007669"/>
    <property type="project" value="InterPro"/>
</dbReference>
<dbReference type="Gene3D" id="3.40.630.30">
    <property type="match status" value="1"/>
</dbReference>
<reference evidence="6 7" key="1">
    <citation type="submission" date="2016-07" db="EMBL/GenBank/DDBJ databases">
        <title>Caryophanon latum genome sequencing.</title>
        <authorList>
            <person name="Verma A."/>
            <person name="Pal Y."/>
            <person name="Krishnamurthi S."/>
        </authorList>
    </citation>
    <scope>NUCLEOTIDE SEQUENCE [LARGE SCALE GENOMIC DNA]</scope>
    <source>
        <strain evidence="6 7">DSM 14151</strain>
    </source>
</reference>
<keyword evidence="1 6" id="KW-0808">Transferase</keyword>
<dbReference type="InterPro" id="IPR000182">
    <property type="entry name" value="GNAT_dom"/>
</dbReference>
<dbReference type="EMBL" id="MATO01000036">
    <property type="protein sequence ID" value="OCS90581.1"/>
    <property type="molecule type" value="Genomic_DNA"/>
</dbReference>
<sequence>MIRQATEQDLESILHIYNDAILRTTAVYAYEAQTMAQRKEWFAQKQKDGFPVLVFDVNEKVAGFATFGPFRAWPAYKYSAEHSIYVDGTYRKKGIGSQLLRAIIEAAEAHDVKTLVAGIDAANVKSIALHKKFGFTHSGTIKNAGYKFESWLDLAFYQLDLQGPIEPTEQ</sequence>
<dbReference type="CDD" id="cd04301">
    <property type="entry name" value="NAT_SF"/>
    <property type="match status" value="1"/>
</dbReference>
<evidence type="ECO:0000313" key="7">
    <source>
        <dbReference type="Proteomes" id="UP000093482"/>
    </source>
</evidence>
<evidence type="ECO:0000313" key="6">
    <source>
        <dbReference type="EMBL" id="OCS90581.1"/>
    </source>
</evidence>